<organism evidence="1">
    <name type="scientific">uncultured Caudovirales phage</name>
    <dbReference type="NCBI Taxonomy" id="2100421"/>
    <lineage>
        <taxon>Viruses</taxon>
        <taxon>Duplodnaviria</taxon>
        <taxon>Heunggongvirae</taxon>
        <taxon>Uroviricota</taxon>
        <taxon>Caudoviricetes</taxon>
        <taxon>Peduoviridae</taxon>
        <taxon>Maltschvirus</taxon>
        <taxon>Maltschvirus maltsch</taxon>
    </lineage>
</organism>
<name>A0A6J5MBI2_9CAUD</name>
<dbReference type="EMBL" id="LR796421">
    <property type="protein sequence ID" value="CAB4142510.1"/>
    <property type="molecule type" value="Genomic_DNA"/>
</dbReference>
<evidence type="ECO:0000313" key="1">
    <source>
        <dbReference type="EMBL" id="CAB4142510.1"/>
    </source>
</evidence>
<accession>A0A6J5MBI2</accession>
<protein>
    <submittedName>
        <fullName evidence="1">Uncharacterized protein</fullName>
    </submittedName>
</protein>
<proteinExistence type="predicted"/>
<reference evidence="1" key="1">
    <citation type="submission" date="2020-04" db="EMBL/GenBank/DDBJ databases">
        <authorList>
            <person name="Chiriac C."/>
            <person name="Salcher M."/>
            <person name="Ghai R."/>
            <person name="Kavagutti S V."/>
        </authorList>
    </citation>
    <scope>NUCLEOTIDE SEQUENCE</scope>
</reference>
<sequence>MGKFNWWRRHKSKAKLQRKDALKGKSFLLQQIEHGDFDYSDYADQAKQELISCKKDQAALIKSWNAGPESLQYRLDEIQRKYVKRYNKLMEDHYNEERRLLSNLREALHKEFGQDHWTKALSRCKSDLVCLYSEYRKLSNEKQKA</sequence>
<gene>
    <name evidence="1" type="ORF">UFOVP450_7</name>
</gene>